<comment type="caution">
    <text evidence="1">The sequence shown here is derived from an EMBL/GenBank/DDBJ whole genome shotgun (WGS) entry which is preliminary data.</text>
</comment>
<name>A0ABR9KJG9_9ACTN</name>
<proteinExistence type="predicted"/>
<evidence type="ECO:0000313" key="2">
    <source>
        <dbReference type="Proteomes" id="UP000661607"/>
    </source>
</evidence>
<sequence length="81" mass="8136">MDYLTMYDVKESPGSAMVSGDGGTVLAVSAEGGALFMDVAGLSGDPLRDACAEIAEDSTAGLVSMRERLAGGSFVEPCDGG</sequence>
<keyword evidence="2" id="KW-1185">Reference proteome</keyword>
<accession>A0ABR9KJG9</accession>
<organism evidence="1 2">
    <name type="scientific">Nonomuraea africana</name>
    <dbReference type="NCBI Taxonomy" id="46171"/>
    <lineage>
        <taxon>Bacteria</taxon>
        <taxon>Bacillati</taxon>
        <taxon>Actinomycetota</taxon>
        <taxon>Actinomycetes</taxon>
        <taxon>Streptosporangiales</taxon>
        <taxon>Streptosporangiaceae</taxon>
        <taxon>Nonomuraea</taxon>
    </lineage>
</organism>
<protein>
    <submittedName>
        <fullName evidence="1">Uncharacterized protein</fullName>
    </submittedName>
</protein>
<evidence type="ECO:0000313" key="1">
    <source>
        <dbReference type="EMBL" id="MBE1562161.1"/>
    </source>
</evidence>
<dbReference type="Proteomes" id="UP000661607">
    <property type="component" value="Unassembled WGS sequence"/>
</dbReference>
<reference evidence="1 2" key="1">
    <citation type="submission" date="2020-10" db="EMBL/GenBank/DDBJ databases">
        <title>Sequencing the genomes of 1000 actinobacteria strains.</title>
        <authorList>
            <person name="Klenk H.-P."/>
        </authorList>
    </citation>
    <scope>NUCLEOTIDE SEQUENCE [LARGE SCALE GENOMIC DNA]</scope>
    <source>
        <strain evidence="1 2">DSM 43748</strain>
    </source>
</reference>
<dbReference type="RefSeq" id="WP_225958775.1">
    <property type="nucleotide sequence ID" value="NZ_BAAASY010000061.1"/>
</dbReference>
<dbReference type="EMBL" id="JADBEF010000001">
    <property type="protein sequence ID" value="MBE1562161.1"/>
    <property type="molecule type" value="Genomic_DNA"/>
</dbReference>
<gene>
    <name evidence="1" type="ORF">H4W81_004940</name>
</gene>